<protein>
    <recommendedName>
        <fullName evidence="1">Fungal lipase-type domain-containing protein</fullName>
    </recommendedName>
</protein>
<dbReference type="GO" id="GO:0006629">
    <property type="term" value="P:lipid metabolic process"/>
    <property type="evidence" value="ECO:0007669"/>
    <property type="project" value="InterPro"/>
</dbReference>
<reference evidence="2" key="1">
    <citation type="submission" date="2021-06" db="EMBL/GenBank/DDBJ databases">
        <title>Parelaphostrongylus tenuis whole genome reference sequence.</title>
        <authorList>
            <person name="Garwood T.J."/>
            <person name="Larsen P.A."/>
            <person name="Fountain-Jones N.M."/>
            <person name="Garbe J.R."/>
            <person name="Macchietto M.G."/>
            <person name="Kania S.A."/>
            <person name="Gerhold R.W."/>
            <person name="Richards J.E."/>
            <person name="Wolf T.M."/>
        </authorList>
    </citation>
    <scope>NUCLEOTIDE SEQUENCE</scope>
    <source>
        <strain evidence="2">MNPRO001-30</strain>
        <tissue evidence="2">Meninges</tissue>
    </source>
</reference>
<name>A0AAD5WEK4_PARTN</name>
<keyword evidence="3" id="KW-1185">Reference proteome</keyword>
<dbReference type="EMBL" id="JAHQIW010005846">
    <property type="protein sequence ID" value="KAJ1367311.1"/>
    <property type="molecule type" value="Genomic_DNA"/>
</dbReference>
<evidence type="ECO:0000259" key="1">
    <source>
        <dbReference type="Pfam" id="PF01764"/>
    </source>
</evidence>
<dbReference type="InterPro" id="IPR002921">
    <property type="entry name" value="Fungal_lipase-type"/>
</dbReference>
<dbReference type="SUPFAM" id="SSF53474">
    <property type="entry name" value="alpha/beta-Hydrolases"/>
    <property type="match status" value="1"/>
</dbReference>
<dbReference type="AlphaFoldDB" id="A0AAD5WEK4"/>
<accession>A0AAD5WEK4</accession>
<comment type="caution">
    <text evidence="2">The sequence shown here is derived from an EMBL/GenBank/DDBJ whole genome shotgun (WGS) entry which is preliminary data.</text>
</comment>
<gene>
    <name evidence="2" type="ORF">KIN20_028203</name>
</gene>
<dbReference type="Gene3D" id="3.40.50.1820">
    <property type="entry name" value="alpha/beta hydrolase"/>
    <property type="match status" value="1"/>
</dbReference>
<sequence length="210" mass="23543">MSKYDVIIPARNACRLWPPAPGKLAMILLGRGALATEFLNGLGAQFGAWEKFESKDAGITGYSLGGSLASMASVYLTKKQLVDKNLIRLVTFGEPRTGNVAYAKDVEENVAFRYRIVKRNDFFASIPRSADPTTSLVTATNFERQPLFYRFLVHYDNSMKKGSDFKICGLSDDFGCRNTLLASDLFDHTSYFNIDVTNFNSQRCPREMLF</sequence>
<dbReference type="InterPro" id="IPR029058">
    <property type="entry name" value="AB_hydrolase_fold"/>
</dbReference>
<dbReference type="Pfam" id="PF01764">
    <property type="entry name" value="Lipase_3"/>
    <property type="match status" value="1"/>
</dbReference>
<evidence type="ECO:0000313" key="2">
    <source>
        <dbReference type="EMBL" id="KAJ1367311.1"/>
    </source>
</evidence>
<organism evidence="2 3">
    <name type="scientific">Parelaphostrongylus tenuis</name>
    <name type="common">Meningeal worm</name>
    <dbReference type="NCBI Taxonomy" id="148309"/>
    <lineage>
        <taxon>Eukaryota</taxon>
        <taxon>Metazoa</taxon>
        <taxon>Ecdysozoa</taxon>
        <taxon>Nematoda</taxon>
        <taxon>Chromadorea</taxon>
        <taxon>Rhabditida</taxon>
        <taxon>Rhabditina</taxon>
        <taxon>Rhabditomorpha</taxon>
        <taxon>Strongyloidea</taxon>
        <taxon>Metastrongylidae</taxon>
        <taxon>Parelaphostrongylus</taxon>
    </lineage>
</organism>
<dbReference type="PANTHER" id="PTHR45908:SF15">
    <property type="entry name" value="FUNGAL LIPASE-LIKE DOMAIN-CONTAINING PROTEIN"/>
    <property type="match status" value="1"/>
</dbReference>
<evidence type="ECO:0000313" key="3">
    <source>
        <dbReference type="Proteomes" id="UP001196413"/>
    </source>
</evidence>
<dbReference type="PANTHER" id="PTHR45908">
    <property type="entry name" value="PROTEIN CBG11750-RELATED"/>
    <property type="match status" value="1"/>
</dbReference>
<proteinExistence type="predicted"/>
<dbReference type="Proteomes" id="UP001196413">
    <property type="component" value="Unassembled WGS sequence"/>
</dbReference>
<feature type="domain" description="Fungal lipase-type" evidence="1">
    <location>
        <begin position="55"/>
        <end position="127"/>
    </location>
</feature>